<dbReference type="Proteomes" id="UP000177625">
    <property type="component" value="Unassembled WGS sequence"/>
</dbReference>
<keyword evidence="3" id="KW-1185">Reference proteome</keyword>
<reference evidence="3" key="1">
    <citation type="submission" date="2016-03" db="EMBL/GenBank/DDBJ databases">
        <authorList>
            <person name="Guldener U."/>
        </authorList>
    </citation>
    <scope>NUCLEOTIDE SEQUENCE [LARGE SCALE GENOMIC DNA]</scope>
</reference>
<protein>
    <submittedName>
        <fullName evidence="2">Uncharacterized protein</fullName>
    </submittedName>
</protein>
<accession>A0A1E1MBA7</accession>
<gene>
    <name evidence="2" type="ORF">RSE6_06826</name>
</gene>
<proteinExistence type="predicted"/>
<feature type="region of interest" description="Disordered" evidence="1">
    <location>
        <begin position="116"/>
        <end position="140"/>
    </location>
</feature>
<organism evidence="2 3">
    <name type="scientific">Rhynchosporium secalis</name>
    <name type="common">Barley scald fungus</name>
    <dbReference type="NCBI Taxonomy" id="38038"/>
    <lineage>
        <taxon>Eukaryota</taxon>
        <taxon>Fungi</taxon>
        <taxon>Dikarya</taxon>
        <taxon>Ascomycota</taxon>
        <taxon>Pezizomycotina</taxon>
        <taxon>Leotiomycetes</taxon>
        <taxon>Helotiales</taxon>
        <taxon>Ploettnerulaceae</taxon>
        <taxon>Rhynchosporium</taxon>
    </lineage>
</organism>
<sequence>MSNDMRLQCSCSAFFPTSDAFRAHLDEYRTLEGYLSAQLEIYRSHSELTSDDLESDGHDPDVYADAERPGTKHDCPFKDCDRNESFKTRQRLRRHFEQHVNVRRDLAERLSRVESGNNKRAREVGDVGSRTSRVQKAKSNRVGVTSELDFQLANDAHTAASFTQSAAALMPPSNVAEHVARAGFPNISTEPFCPGLIEGPALALDDIDFDAPIFSIINWPGPWTGWIPTENTASITGSGMRSAVTNDYVFESATGPLKTKFIPTFWNFLFSKSRSMSPTFRINSGNSFSSHWQPTSSRAD</sequence>
<evidence type="ECO:0000256" key="1">
    <source>
        <dbReference type="SAM" id="MobiDB-lite"/>
    </source>
</evidence>
<evidence type="ECO:0000313" key="3">
    <source>
        <dbReference type="Proteomes" id="UP000177625"/>
    </source>
</evidence>
<name>A0A1E1MBA7_RHYSE</name>
<evidence type="ECO:0000313" key="2">
    <source>
        <dbReference type="EMBL" id="CZT46402.1"/>
    </source>
</evidence>
<dbReference type="EMBL" id="FJVC01000245">
    <property type="protein sequence ID" value="CZT46402.1"/>
    <property type="molecule type" value="Genomic_DNA"/>
</dbReference>
<dbReference type="AlphaFoldDB" id="A0A1E1MBA7"/>